<reference evidence="4 5" key="1">
    <citation type="submission" date="2018-08" db="EMBL/GenBank/DDBJ databases">
        <title>Microbacterium oxydans strain HG3.</title>
        <authorList>
            <person name="ORTET P."/>
        </authorList>
    </citation>
    <scope>NUCLEOTIDE SEQUENCE [LARGE SCALE GENOMIC DNA]</scope>
    <source>
        <strain evidence="4 5">HG3</strain>
    </source>
</reference>
<dbReference type="Gene3D" id="3.40.630.190">
    <property type="entry name" value="LCP protein"/>
    <property type="match status" value="1"/>
</dbReference>
<organism evidence="4 5">
    <name type="scientific">Microbacterium oxydans</name>
    <dbReference type="NCBI Taxonomy" id="82380"/>
    <lineage>
        <taxon>Bacteria</taxon>
        <taxon>Bacillati</taxon>
        <taxon>Actinomycetota</taxon>
        <taxon>Actinomycetes</taxon>
        <taxon>Micrococcales</taxon>
        <taxon>Microbacteriaceae</taxon>
        <taxon>Microbacterium</taxon>
    </lineage>
</organism>
<evidence type="ECO:0000259" key="3">
    <source>
        <dbReference type="Pfam" id="PF03816"/>
    </source>
</evidence>
<name>A0A3Q9J9D3_9MICO</name>
<evidence type="ECO:0000256" key="1">
    <source>
        <dbReference type="ARBA" id="ARBA00006068"/>
    </source>
</evidence>
<dbReference type="Pfam" id="PF03816">
    <property type="entry name" value="LytR_cpsA_psr"/>
    <property type="match status" value="1"/>
</dbReference>
<feature type="compositionally biased region" description="Low complexity" evidence="2">
    <location>
        <begin position="367"/>
        <end position="381"/>
    </location>
</feature>
<proteinExistence type="inferred from homology"/>
<sequence>MSLPPLPAPSRRRRRRLRRFLTLAAVAVLVIGGGTVAVAALRLSQNVTTVELHPARTDEPPVVADFDGAFDVLLVGSDGRAGQGAQYGEGGDVEGSRNDVTLLLHVNDAHDAATVISFPRDLLVDMPSCSDPDTGKTWAAGHRVQFNESLSRGGLGCVASTVTALTGIDLAYAAEISFTGVIDASNAVGGVPICFAGPVHDRHSGLEIPEAGTYDLSGEQALALLRSRYGIGDGSDLARISTQQVFLSSLVRTLRDQSTLTDPVKLYGIADAATRNMTLSTPLADLGTLASMAKVFSDLPLENIAFVSYPHLPAGDRVVPDEQSAAALMERVISGETVSISSDHTGRGSELAAPATPPSDDSEGAETTPPDTTQPDTTRPDANTLPSNVDGQSAAQDTCVRPNAG</sequence>
<dbReference type="PANTHER" id="PTHR33392">
    <property type="entry name" value="POLYISOPRENYL-TEICHOIC ACID--PEPTIDOGLYCAN TEICHOIC ACID TRANSFERASE TAGU"/>
    <property type="match status" value="1"/>
</dbReference>
<dbReference type="PANTHER" id="PTHR33392:SF6">
    <property type="entry name" value="POLYISOPRENYL-TEICHOIC ACID--PEPTIDOGLYCAN TEICHOIC ACID TRANSFERASE TAGU"/>
    <property type="match status" value="1"/>
</dbReference>
<protein>
    <submittedName>
        <fullName evidence="4">Transcriptional regulator YwtF</fullName>
    </submittedName>
</protein>
<dbReference type="InterPro" id="IPR050922">
    <property type="entry name" value="LytR/CpsA/Psr_CW_biosynth"/>
</dbReference>
<dbReference type="InterPro" id="IPR004474">
    <property type="entry name" value="LytR_CpsA_psr"/>
</dbReference>
<evidence type="ECO:0000313" key="4">
    <source>
        <dbReference type="EMBL" id="AZS41825.1"/>
    </source>
</evidence>
<evidence type="ECO:0000313" key="5">
    <source>
        <dbReference type="Proteomes" id="UP000274841"/>
    </source>
</evidence>
<feature type="region of interest" description="Disordered" evidence="2">
    <location>
        <begin position="339"/>
        <end position="405"/>
    </location>
</feature>
<gene>
    <name evidence="4" type="primary">ywtF_2</name>
    <name evidence="4" type="ORF">CVS54_03186</name>
</gene>
<dbReference type="AlphaFoldDB" id="A0A3Q9J9D3"/>
<dbReference type="EMBL" id="CP031422">
    <property type="protein sequence ID" value="AZS41825.1"/>
    <property type="molecule type" value="Genomic_DNA"/>
</dbReference>
<evidence type="ECO:0000256" key="2">
    <source>
        <dbReference type="SAM" id="MobiDB-lite"/>
    </source>
</evidence>
<dbReference type="KEGG" id="moy:CVS54_03186"/>
<comment type="similarity">
    <text evidence="1">Belongs to the LytR/CpsA/Psr (LCP) family.</text>
</comment>
<dbReference type="RefSeq" id="WP_127012668.1">
    <property type="nucleotide sequence ID" value="NZ_CP031422.1"/>
</dbReference>
<dbReference type="NCBIfam" id="TIGR00350">
    <property type="entry name" value="lytR_cpsA_psr"/>
    <property type="match status" value="1"/>
</dbReference>
<dbReference type="Proteomes" id="UP000274841">
    <property type="component" value="Chromosome"/>
</dbReference>
<feature type="domain" description="Cell envelope-related transcriptional attenuator" evidence="3">
    <location>
        <begin position="97"/>
        <end position="254"/>
    </location>
</feature>
<accession>A0A3Q9J9D3</accession>
<feature type="compositionally biased region" description="Polar residues" evidence="2">
    <location>
        <begin position="384"/>
        <end position="396"/>
    </location>
</feature>